<proteinExistence type="predicted"/>
<evidence type="ECO:0000313" key="2">
    <source>
        <dbReference type="Proteomes" id="UP000826254"/>
    </source>
</evidence>
<name>A0A8T8WDC8_9EURY</name>
<gene>
    <name evidence="1" type="ORF">K6T50_00910</name>
</gene>
<dbReference type="RefSeq" id="WP_222607581.1">
    <property type="nucleotide sequence ID" value="NZ_CP081958.1"/>
</dbReference>
<dbReference type="AlphaFoldDB" id="A0A8T8WDC8"/>
<reference evidence="1 2" key="1">
    <citation type="journal article" date="2021" name="Int. J. Syst. Evol. Microbiol.">
        <title>Halobaculum halophilum sp. nov. and Halobaculum salinum sp. nov., isolated from salt lake and saline soil.</title>
        <authorList>
            <person name="Cui H.L."/>
            <person name="Shi X.W."/>
            <person name="Yin X.M."/>
            <person name="Yang X.Y."/>
            <person name="Hou J."/>
            <person name="Zhu L."/>
        </authorList>
    </citation>
    <scope>NUCLEOTIDE SEQUENCE [LARGE SCALE GENOMIC DNA]</scope>
    <source>
        <strain evidence="1 2">NBRC 109044</strain>
    </source>
</reference>
<organism evidence="1 2">
    <name type="scientific">Halobaculum magnesiiphilum</name>
    <dbReference type="NCBI Taxonomy" id="1017351"/>
    <lineage>
        <taxon>Archaea</taxon>
        <taxon>Methanobacteriati</taxon>
        <taxon>Methanobacteriota</taxon>
        <taxon>Stenosarchaea group</taxon>
        <taxon>Halobacteria</taxon>
        <taxon>Halobacteriales</taxon>
        <taxon>Haloferacaceae</taxon>
        <taxon>Halobaculum</taxon>
    </lineage>
</organism>
<protein>
    <submittedName>
        <fullName evidence="1">Uncharacterized protein</fullName>
    </submittedName>
</protein>
<dbReference type="EMBL" id="CP081958">
    <property type="protein sequence ID" value="QZP37773.1"/>
    <property type="molecule type" value="Genomic_DNA"/>
</dbReference>
<keyword evidence="2" id="KW-1185">Reference proteome</keyword>
<evidence type="ECO:0000313" key="1">
    <source>
        <dbReference type="EMBL" id="QZP37773.1"/>
    </source>
</evidence>
<dbReference type="GeneID" id="67176658"/>
<dbReference type="Proteomes" id="UP000826254">
    <property type="component" value="Chromosome"/>
</dbReference>
<accession>A0A8T8WDC8</accession>
<dbReference type="KEGG" id="hmp:K6T50_00910"/>
<sequence length="69" mass="7146">MSVDVLPEVAYESDKRGANGGKLHLVPDCPQLAATTPREVSLDAFPPAHRNWCGVCGPDDDPDAGGASA</sequence>